<protein>
    <recommendedName>
        <fullName evidence="4">Virulence plasmid A protein</fullName>
    </recommendedName>
</protein>
<dbReference type="RefSeq" id="WP_065834399.1">
    <property type="nucleotide sequence ID" value="NZ_LGSI01000051.1"/>
</dbReference>
<comment type="caution">
    <text evidence="2">The sequence shown here is derived from an EMBL/GenBank/DDBJ whole genome shotgun (WGS) entry which is preliminary data.</text>
</comment>
<gene>
    <name evidence="2" type="ORF">AFK24_17360</name>
</gene>
<keyword evidence="1" id="KW-0843">Virulence</keyword>
<dbReference type="OrthoDB" id="6749953at2"/>
<dbReference type="PATRIC" id="fig|317.243.peg.760"/>
<proteinExistence type="predicted"/>
<evidence type="ECO:0008006" key="4">
    <source>
        <dbReference type="Google" id="ProtNLM"/>
    </source>
</evidence>
<dbReference type="Pfam" id="PF03538">
    <property type="entry name" value="VRP1"/>
    <property type="match status" value="1"/>
</dbReference>
<dbReference type="Proteomes" id="UP000093104">
    <property type="component" value="Unassembled WGS sequence"/>
</dbReference>
<dbReference type="AlphaFoldDB" id="A0A1C7Z0X9"/>
<name>A0A1C7Z0X9_PSESX</name>
<evidence type="ECO:0000313" key="3">
    <source>
        <dbReference type="Proteomes" id="UP000093104"/>
    </source>
</evidence>
<reference evidence="2 3" key="1">
    <citation type="submission" date="2015-07" db="EMBL/GenBank/DDBJ databases">
        <title>Draft genome sequence of a diazotrophic, plant growth-promoting rhizobacterium of the Pseudomonas syringae complex.</title>
        <authorList>
            <person name="Patten C.L."/>
            <person name="Jeong H."/>
        </authorList>
    </citation>
    <scope>NUCLEOTIDE SEQUENCE [LARGE SCALE GENOMIC DNA]</scope>
    <source>
        <strain evidence="2 3">GR12-2</strain>
    </source>
</reference>
<evidence type="ECO:0000256" key="1">
    <source>
        <dbReference type="ARBA" id="ARBA00023026"/>
    </source>
</evidence>
<sequence length="1010" mass="110613">MADQPFSLLRNLAKIETTTAERTNGKLAFVDAMQALGITSVFDIVRRSKPAFVRDLYRLSDANGELAYENARCYATQIVRLYRNQLVSSGRTQNLTLRTGVRSLVDIGPSFPNLFKENWDLFCKVGAIEAKDSPAAYLTSLYRFATQELEGSSAETNRIHLEDRRPDLKGLLIDQQSTFNPVPTLQIVNQVLSKAIEAYVDTVDEDKDKTLYQLMTEKQHPFQFPYNFHHQQITLGLSGKKPVLGELNYRVSLELPATSAGTDAYGAVQQNSTVAQMMMSGLGPEQQAILMAPALPVLPPADVGKLNGSLAADEDLSSVIRFFKSSYGIDYIPGVPNSLDTLKIFIEKTGLHSDAVEALLAVHNHAPYPSPNILAAGQNVNGTKESREALSAQYGACYVNGPTEQASLEISKDPNGDARLLNTSVDRFDRLQRMIRLQRWMDIPFAELDTLILAVIRSEGADNLEAVLTTNVLRALGVYRYLRGRYTLEPEEFAAFIHALGAYANGGRRPMFDQVFNNPSLFETPMVLDGSTLYLSNPNSAAARTLAQLCAGLQLPLTQDDLWPLAIDTRDLIGDTPGDLKSNLSMMSSLYRQTRIASMFDLAGKDSRALIDLLDGEAYRKKIVTGRIHAGHTDILDILMQMDWAVTWLKDTGRDISALRLLLGVDSTEAPTPQSLIDQLNHLAKDARDAALNAPKLEALNLPAQDDNEAAIDWSGAVLVPLTDANGLVISQALTLVDDLPSTFTAVLATQLEPIALDDSVKTELMTRLLEFILKGYITQNRLIEGLLQTNAGLPLDRCETVMRWAGSSVGIFLGEVLSATADAELSLPLTDSGKVVIETLMTLVRYAEANQQLGLSAQALRTFLVYPQWLHASFNAPLDLSLGSFFLLDRYRDWRDSSGHPETALLSYLSRANGLETAKTTEQAQQCAASLAPLTSWTASEVLTASAFLTAHAGVATSMHEVDWIKRMHSTSVLTGLAAEQILAATNLTNASTPENWKKVGEAVMAASR</sequence>
<evidence type="ECO:0000313" key="2">
    <source>
        <dbReference type="EMBL" id="OCR23581.1"/>
    </source>
</evidence>
<dbReference type="InterPro" id="IPR018003">
    <property type="entry name" value="Insecticidal_toxin/plasmid_vir"/>
</dbReference>
<dbReference type="EMBL" id="LGSI01000051">
    <property type="protein sequence ID" value="OCR23581.1"/>
    <property type="molecule type" value="Genomic_DNA"/>
</dbReference>
<organism evidence="2 3">
    <name type="scientific">Pseudomonas syringae</name>
    <dbReference type="NCBI Taxonomy" id="317"/>
    <lineage>
        <taxon>Bacteria</taxon>
        <taxon>Pseudomonadati</taxon>
        <taxon>Pseudomonadota</taxon>
        <taxon>Gammaproteobacteria</taxon>
        <taxon>Pseudomonadales</taxon>
        <taxon>Pseudomonadaceae</taxon>
        <taxon>Pseudomonas</taxon>
    </lineage>
</organism>
<accession>A0A1C7Z0X9</accession>